<proteinExistence type="predicted"/>
<name>A0A1U8AGK7_NELNU</name>
<dbReference type="Proteomes" id="UP000189703">
    <property type="component" value="Unplaced"/>
</dbReference>
<dbReference type="OrthoDB" id="2013475at2759"/>
<dbReference type="GeneID" id="104604203"/>
<dbReference type="eggNOG" id="ENOG502QRQU">
    <property type="taxonomic scope" value="Eukaryota"/>
</dbReference>
<dbReference type="InParanoid" id="A0A1U8AGK7"/>
<dbReference type="AlphaFoldDB" id="A0A1U8AGK7"/>
<dbReference type="OMA" id="WIMHNDE"/>
<dbReference type="InterPro" id="IPR012337">
    <property type="entry name" value="RNaseH-like_sf"/>
</dbReference>
<protein>
    <submittedName>
        <fullName evidence="2">Uncharacterized protein LOC104604203</fullName>
    </submittedName>
</protein>
<evidence type="ECO:0000313" key="1">
    <source>
        <dbReference type="Proteomes" id="UP000189703"/>
    </source>
</evidence>
<organism evidence="1 2">
    <name type="scientific">Nelumbo nucifera</name>
    <name type="common">Sacred lotus</name>
    <dbReference type="NCBI Taxonomy" id="4432"/>
    <lineage>
        <taxon>Eukaryota</taxon>
        <taxon>Viridiplantae</taxon>
        <taxon>Streptophyta</taxon>
        <taxon>Embryophyta</taxon>
        <taxon>Tracheophyta</taxon>
        <taxon>Spermatophyta</taxon>
        <taxon>Magnoliopsida</taxon>
        <taxon>Proteales</taxon>
        <taxon>Nelumbonaceae</taxon>
        <taxon>Nelumbo</taxon>
    </lineage>
</organism>
<reference evidence="2" key="1">
    <citation type="submission" date="2025-08" db="UniProtKB">
        <authorList>
            <consortium name="RefSeq"/>
        </authorList>
    </citation>
    <scope>IDENTIFICATION</scope>
</reference>
<dbReference type="PANTHER" id="PTHR32166">
    <property type="entry name" value="OSJNBA0013A04.12 PROTEIN"/>
    <property type="match status" value="1"/>
</dbReference>
<dbReference type="PANTHER" id="PTHR32166:SF121">
    <property type="entry name" value="DUF659 DOMAIN-CONTAINING PROTEIN"/>
    <property type="match status" value="1"/>
</dbReference>
<accession>A0A1U8AGK7</accession>
<gene>
    <name evidence="2" type="primary">LOC104604203</name>
</gene>
<keyword evidence="1" id="KW-1185">Reference proteome</keyword>
<sequence>MNFVDTRAQCGRSDNDDGIEIREIDTPRTHDTYQGKKLTTSSGKGKASSGLITSHFAPWTTSGAQPGIKSVLAYKGAINHEEYVVMKWLCEACIPWNALRLGYFQPMLNTLASIDLGYKAHSYYNYMTNLLKDLVQEMQMSVDKLYKDWATYGCTIMADGIAFVKSVDAYEIVKSAKNLFLLVKEVINWVKSKNVVQEIGEMDYVANVVQRASRITKFVYKYISILLMLRKRPGWTEIVRFGATHFATNFIAFNSILKHMHDLQNLVTDRSFIDSRYAKDAKGKEVIQIVLDFEFWAQCKMIVGFTSPLVSALRFADSEFRSAIRYMYHAMLKAKESLKKLFNYKKVEYGPIMDIIDRRWSRQMGQRLHLVGYYFNPTFQYDPKSKVKSLAVMPAVFDVIEKLAIKSDDVEIKLNKELILFENCRGNIGRPFLVKTFMSMPPGEWWSIFGCDTPKLKMIVRMNRLEKQRLNDLVYVHCNLHVMDGRKTESLDPIRHEHVDVVEDWIMHNDEDPSLLDVNEKDDMFKADETTFPIMESPSRKRARTEDGDDEFFIEQWGIIEENATKYPMFLIRNSRGNSERLDHLKGSLSIRLRVLVRNSKKVEAESLK</sequence>
<dbReference type="RefSeq" id="XP_010266767.1">
    <property type="nucleotide sequence ID" value="XM_010268465.1"/>
</dbReference>
<evidence type="ECO:0000313" key="2">
    <source>
        <dbReference type="RefSeq" id="XP_010266767.1"/>
    </source>
</evidence>
<dbReference type="SUPFAM" id="SSF53098">
    <property type="entry name" value="Ribonuclease H-like"/>
    <property type="match status" value="1"/>
</dbReference>
<dbReference type="KEGG" id="nnu:104604203"/>